<comment type="caution">
    <text evidence="2">The sequence shown here is derived from an EMBL/GenBank/DDBJ whole genome shotgun (WGS) entry which is preliminary data.</text>
</comment>
<reference evidence="2" key="1">
    <citation type="submission" date="2021-06" db="EMBL/GenBank/DDBJ databases">
        <authorList>
            <person name="Kallberg Y."/>
            <person name="Tangrot J."/>
            <person name="Rosling A."/>
        </authorList>
    </citation>
    <scope>NUCLEOTIDE SEQUENCE</scope>
    <source>
        <strain evidence="2">IA702</strain>
    </source>
</reference>
<dbReference type="Proteomes" id="UP000789572">
    <property type="component" value="Unassembled WGS sequence"/>
</dbReference>
<dbReference type="AlphaFoldDB" id="A0A9N9EEI1"/>
<keyword evidence="3" id="KW-1185">Reference proteome</keyword>
<name>A0A9N9EEI1_9GLOM</name>
<feature type="non-terminal residue" evidence="2">
    <location>
        <position position="1"/>
    </location>
</feature>
<organism evidence="2 3">
    <name type="scientific">Paraglomus occultum</name>
    <dbReference type="NCBI Taxonomy" id="144539"/>
    <lineage>
        <taxon>Eukaryota</taxon>
        <taxon>Fungi</taxon>
        <taxon>Fungi incertae sedis</taxon>
        <taxon>Mucoromycota</taxon>
        <taxon>Glomeromycotina</taxon>
        <taxon>Glomeromycetes</taxon>
        <taxon>Paraglomerales</taxon>
        <taxon>Paraglomeraceae</taxon>
        <taxon>Paraglomus</taxon>
    </lineage>
</organism>
<gene>
    <name evidence="2" type="ORF">POCULU_LOCUS11135</name>
</gene>
<feature type="region of interest" description="Disordered" evidence="1">
    <location>
        <begin position="53"/>
        <end position="79"/>
    </location>
</feature>
<dbReference type="EMBL" id="CAJVPJ010007192">
    <property type="protein sequence ID" value="CAG8674095.1"/>
    <property type="molecule type" value="Genomic_DNA"/>
</dbReference>
<evidence type="ECO:0000313" key="3">
    <source>
        <dbReference type="Proteomes" id="UP000789572"/>
    </source>
</evidence>
<proteinExistence type="predicted"/>
<accession>A0A9N9EEI1</accession>
<sequence>GTNIEFTYAVCRICLDPTYSGMDVSEDVVTNIMNSLENEALEQPEADLEQEAGIDNLEESDKELGEESGEYNEDENTSD</sequence>
<protein>
    <submittedName>
        <fullName evidence="2">3478_t:CDS:1</fullName>
    </submittedName>
</protein>
<evidence type="ECO:0000256" key="1">
    <source>
        <dbReference type="SAM" id="MobiDB-lite"/>
    </source>
</evidence>
<evidence type="ECO:0000313" key="2">
    <source>
        <dbReference type="EMBL" id="CAG8674095.1"/>
    </source>
</evidence>